<dbReference type="RefSeq" id="WP_309900963.1">
    <property type="nucleotide sequence ID" value="NZ_JAVDRF010000003.1"/>
</dbReference>
<evidence type="ECO:0000259" key="2">
    <source>
        <dbReference type="Pfam" id="PF02911"/>
    </source>
</evidence>
<dbReference type="EC" id="2.1.2.9" evidence="3"/>
<dbReference type="PANTHER" id="PTHR11138:SF5">
    <property type="entry name" value="METHIONYL-TRNA FORMYLTRANSFERASE, MITOCHONDRIAL"/>
    <property type="match status" value="1"/>
</dbReference>
<evidence type="ECO:0000313" key="3">
    <source>
        <dbReference type="EMBL" id="MDR6536199.1"/>
    </source>
</evidence>
<keyword evidence="4" id="KW-1185">Reference proteome</keyword>
<feature type="domain" description="Formyl transferase C-terminal" evidence="2">
    <location>
        <begin position="210"/>
        <end position="297"/>
    </location>
</feature>
<gene>
    <name evidence="3" type="ORF">J2739_001969</name>
</gene>
<dbReference type="Gene3D" id="3.40.50.12230">
    <property type="match status" value="1"/>
</dbReference>
<feature type="domain" description="Formyl transferase N-terminal" evidence="1">
    <location>
        <begin position="33"/>
        <end position="182"/>
    </location>
</feature>
<dbReference type="InterPro" id="IPR011034">
    <property type="entry name" value="Formyl_transferase-like_C_sf"/>
</dbReference>
<proteinExistence type="predicted"/>
<protein>
    <submittedName>
        <fullName evidence="3">Methionyl-tRNA formyltransferase</fullName>
        <ecNumber evidence="3">2.1.2.9</ecNumber>
    </submittedName>
</protein>
<dbReference type="SUPFAM" id="SSF50486">
    <property type="entry name" value="FMT C-terminal domain-like"/>
    <property type="match status" value="1"/>
</dbReference>
<evidence type="ECO:0000313" key="4">
    <source>
        <dbReference type="Proteomes" id="UP001184230"/>
    </source>
</evidence>
<comment type="caution">
    <text evidence="3">The sequence shown here is derived from an EMBL/GenBank/DDBJ whole genome shotgun (WGS) entry which is preliminary data.</text>
</comment>
<sequence length="318" mass="34440">MSGNRNRPARAIVFAYHDVGVRCLRVLLDAGVEVPLVVTHADAPGETIWFRSVAAVAAEHGLHCVTPADPHDPALLVAARAAEPDFLFSFYYRQMLKRDWLALPRRGAFNMHGSLLPRYRGRAPVNWAVIHGERETGATLHRMNEKPDNGAIVDQCAVPILRDDTASEVFGKVTVAAEIVLARSLPALLDGTAVERPQDLSQGRYFGGRKPEDGRIPGDAGARQIHDLVRALAPPYPPAFLRLQGQTVFITRTLPAPAPAGAPGSGLRLLREGDSLWLIAADGSALRVLAAQRDGSAEPLTARNFDGIFRGRWVPADA</sequence>
<dbReference type="InterPro" id="IPR002376">
    <property type="entry name" value="Formyl_transf_N"/>
</dbReference>
<dbReference type="GO" id="GO:0004479">
    <property type="term" value="F:methionyl-tRNA formyltransferase activity"/>
    <property type="evidence" value="ECO:0007669"/>
    <property type="project" value="UniProtKB-EC"/>
</dbReference>
<dbReference type="SUPFAM" id="SSF53328">
    <property type="entry name" value="Formyltransferase"/>
    <property type="match status" value="1"/>
</dbReference>
<dbReference type="PANTHER" id="PTHR11138">
    <property type="entry name" value="METHIONYL-TRNA FORMYLTRANSFERASE"/>
    <property type="match status" value="1"/>
</dbReference>
<dbReference type="InterPro" id="IPR036477">
    <property type="entry name" value="Formyl_transf_N_sf"/>
</dbReference>
<keyword evidence="3" id="KW-0808">Transferase</keyword>
<evidence type="ECO:0000259" key="1">
    <source>
        <dbReference type="Pfam" id="PF00551"/>
    </source>
</evidence>
<organism evidence="3 4">
    <name type="scientific">Variovorax soli</name>
    <dbReference type="NCBI Taxonomy" id="376815"/>
    <lineage>
        <taxon>Bacteria</taxon>
        <taxon>Pseudomonadati</taxon>
        <taxon>Pseudomonadota</taxon>
        <taxon>Betaproteobacteria</taxon>
        <taxon>Burkholderiales</taxon>
        <taxon>Comamonadaceae</taxon>
        <taxon>Variovorax</taxon>
    </lineage>
</organism>
<name>A0ABU1NCL2_9BURK</name>
<accession>A0ABU1NCL2</accession>
<dbReference type="EMBL" id="JAVDRF010000003">
    <property type="protein sequence ID" value="MDR6536199.1"/>
    <property type="molecule type" value="Genomic_DNA"/>
</dbReference>
<dbReference type="Proteomes" id="UP001184230">
    <property type="component" value="Unassembled WGS sequence"/>
</dbReference>
<dbReference type="Pfam" id="PF02911">
    <property type="entry name" value="Formyl_trans_C"/>
    <property type="match status" value="1"/>
</dbReference>
<dbReference type="NCBIfam" id="NF005414">
    <property type="entry name" value="PRK06988.1"/>
    <property type="match status" value="1"/>
</dbReference>
<dbReference type="Pfam" id="PF00551">
    <property type="entry name" value="Formyl_trans_N"/>
    <property type="match status" value="1"/>
</dbReference>
<dbReference type="InterPro" id="IPR005793">
    <property type="entry name" value="Formyl_trans_C"/>
</dbReference>
<reference evidence="3 4" key="1">
    <citation type="submission" date="2023-07" db="EMBL/GenBank/DDBJ databases">
        <title>Sorghum-associated microbial communities from plants grown in Nebraska, USA.</title>
        <authorList>
            <person name="Schachtman D."/>
        </authorList>
    </citation>
    <scope>NUCLEOTIDE SEQUENCE [LARGE SCALE GENOMIC DNA]</scope>
    <source>
        <strain evidence="3 4">DS1781</strain>
    </source>
</reference>